<reference evidence="1 2" key="1">
    <citation type="journal article" date="2024" name="Environ. Microbiol.">
        <title>Novel evolutionary insights on the interactions of the Holosporales (Alphaproteobacteria) with eukaryotic hosts from comparative genomics.</title>
        <authorList>
            <person name="Giovannini M."/>
            <person name="Petroni G."/>
            <person name="Castelli M."/>
        </authorList>
    </citation>
    <scope>NUCLEOTIDE SEQUENCE [LARGE SCALE GENOMIC DNA]</scope>
    <source>
        <strain evidence="1 2">US_Bl 15I1</strain>
    </source>
</reference>
<name>A0ABZ2C1J4_9PROT</name>
<organism evidence="1 2">
    <name type="scientific">Candidatus Bealeia paramacronuclearis</name>
    <dbReference type="NCBI Taxonomy" id="1921001"/>
    <lineage>
        <taxon>Bacteria</taxon>
        <taxon>Pseudomonadati</taxon>
        <taxon>Pseudomonadota</taxon>
        <taxon>Alphaproteobacteria</taxon>
        <taxon>Holosporales</taxon>
        <taxon>Holosporaceae</taxon>
        <taxon>Candidatus Bealeia</taxon>
    </lineage>
</organism>
<evidence type="ECO:0000313" key="1">
    <source>
        <dbReference type="EMBL" id="WVX66248.1"/>
    </source>
</evidence>
<accession>A0ABZ2C1J4</accession>
<gene>
    <name evidence="1" type="ORF">Bealeia1_00424</name>
</gene>
<sequence length="52" mass="5784">MSDVKSSDGLEGQLNVHHGQDALPAKARGQYVKSYKYLQGTLLSEWVLGLFF</sequence>
<evidence type="ECO:0000313" key="2">
    <source>
        <dbReference type="Proteomes" id="UP001330434"/>
    </source>
</evidence>
<dbReference type="EMBL" id="CP133270">
    <property type="protein sequence ID" value="WVX66248.1"/>
    <property type="molecule type" value="Genomic_DNA"/>
</dbReference>
<protein>
    <submittedName>
        <fullName evidence="1">Uncharacterized protein</fullName>
    </submittedName>
</protein>
<keyword evidence="2" id="KW-1185">Reference proteome</keyword>
<dbReference type="Proteomes" id="UP001330434">
    <property type="component" value="Chromosome"/>
</dbReference>
<proteinExistence type="predicted"/>